<dbReference type="EMBL" id="JACIJP010000005">
    <property type="protein sequence ID" value="MBB6125174.1"/>
    <property type="molecule type" value="Genomic_DNA"/>
</dbReference>
<evidence type="ECO:0000313" key="5">
    <source>
        <dbReference type="EMBL" id="MBB6125174.1"/>
    </source>
</evidence>
<dbReference type="Gene3D" id="1.10.443.10">
    <property type="entry name" value="Intergrase catalytic core"/>
    <property type="match status" value="1"/>
</dbReference>
<evidence type="ECO:0000256" key="3">
    <source>
        <dbReference type="ARBA" id="ARBA00023172"/>
    </source>
</evidence>
<dbReference type="InterPro" id="IPR011010">
    <property type="entry name" value="DNA_brk_join_enz"/>
</dbReference>
<dbReference type="CDD" id="cd00801">
    <property type="entry name" value="INT_P4_C"/>
    <property type="match status" value="1"/>
</dbReference>
<dbReference type="PANTHER" id="PTHR30629:SF2">
    <property type="entry name" value="PROPHAGE INTEGRASE INTS-RELATED"/>
    <property type="match status" value="1"/>
</dbReference>
<dbReference type="PANTHER" id="PTHR30629">
    <property type="entry name" value="PROPHAGE INTEGRASE"/>
    <property type="match status" value="1"/>
</dbReference>
<comment type="caution">
    <text evidence="5">The sequence shown here is derived from an EMBL/GenBank/DDBJ whole genome shotgun (WGS) entry which is preliminary data.</text>
</comment>
<keyword evidence="3" id="KW-0233">DNA recombination</keyword>
<dbReference type="SUPFAM" id="SSF56349">
    <property type="entry name" value="DNA breaking-rejoining enzymes"/>
    <property type="match status" value="1"/>
</dbReference>
<comment type="similarity">
    <text evidence="1">Belongs to the 'phage' integrase family.</text>
</comment>
<dbReference type="PROSITE" id="PS51898">
    <property type="entry name" value="TYR_RECOMBINASE"/>
    <property type="match status" value="1"/>
</dbReference>
<dbReference type="InterPro" id="IPR013762">
    <property type="entry name" value="Integrase-like_cat_sf"/>
</dbReference>
<dbReference type="GO" id="GO:0003677">
    <property type="term" value="F:DNA binding"/>
    <property type="evidence" value="ECO:0007669"/>
    <property type="project" value="InterPro"/>
</dbReference>
<accession>A0A841J334</accession>
<proteinExistence type="inferred from homology"/>
<evidence type="ECO:0000313" key="6">
    <source>
        <dbReference type="Proteomes" id="UP000552700"/>
    </source>
</evidence>
<sequence length="205" mass="22809">MRVGTAMSAGETARDRVLEDHELTAIWHASDAYGFPFGPFYKLLMLTAQRRGEVTGMRWSELDFETKTWTIPANRAKNGRLQAVPLSDLAISIIETLPRRARCDFVFTTNGRTAISGYSKPKKHLDADTGVTEWRIHDLRRTAASGMARMGTPPYVVEKVLNHISGTISGVAAVYNRYGYDAEKREALDKWAAYVGALIDDKAPS</sequence>
<name>A0A841J334_9SPHN</name>
<dbReference type="RefSeq" id="WP_221231088.1">
    <property type="nucleotide sequence ID" value="NZ_JACIJP010000005.1"/>
</dbReference>
<organism evidence="5 6">
    <name type="scientific">Sphingobium subterraneum</name>
    <dbReference type="NCBI Taxonomy" id="627688"/>
    <lineage>
        <taxon>Bacteria</taxon>
        <taxon>Pseudomonadati</taxon>
        <taxon>Pseudomonadota</taxon>
        <taxon>Alphaproteobacteria</taxon>
        <taxon>Sphingomonadales</taxon>
        <taxon>Sphingomonadaceae</taxon>
        <taxon>Sphingobium</taxon>
    </lineage>
</organism>
<protein>
    <submittedName>
        <fullName evidence="5">Integrase</fullName>
    </submittedName>
</protein>
<dbReference type="InterPro" id="IPR002104">
    <property type="entry name" value="Integrase_catalytic"/>
</dbReference>
<evidence type="ECO:0000259" key="4">
    <source>
        <dbReference type="PROSITE" id="PS51898"/>
    </source>
</evidence>
<dbReference type="AlphaFoldDB" id="A0A841J334"/>
<dbReference type="GO" id="GO:0006310">
    <property type="term" value="P:DNA recombination"/>
    <property type="evidence" value="ECO:0007669"/>
    <property type="project" value="UniProtKB-KW"/>
</dbReference>
<evidence type="ECO:0000256" key="2">
    <source>
        <dbReference type="ARBA" id="ARBA00022908"/>
    </source>
</evidence>
<evidence type="ECO:0000256" key="1">
    <source>
        <dbReference type="ARBA" id="ARBA00008857"/>
    </source>
</evidence>
<gene>
    <name evidence="5" type="ORF">FHS92_002931</name>
</gene>
<dbReference type="Proteomes" id="UP000552700">
    <property type="component" value="Unassembled WGS sequence"/>
</dbReference>
<dbReference type="GO" id="GO:0015074">
    <property type="term" value="P:DNA integration"/>
    <property type="evidence" value="ECO:0007669"/>
    <property type="project" value="UniProtKB-KW"/>
</dbReference>
<dbReference type="Pfam" id="PF00589">
    <property type="entry name" value="Phage_integrase"/>
    <property type="match status" value="1"/>
</dbReference>
<dbReference type="InterPro" id="IPR050808">
    <property type="entry name" value="Phage_Integrase"/>
</dbReference>
<reference evidence="5 6" key="1">
    <citation type="submission" date="2020-08" db="EMBL/GenBank/DDBJ databases">
        <title>Genomic Encyclopedia of Type Strains, Phase IV (KMG-IV): sequencing the most valuable type-strain genomes for metagenomic binning, comparative biology and taxonomic classification.</title>
        <authorList>
            <person name="Goeker M."/>
        </authorList>
    </citation>
    <scope>NUCLEOTIDE SEQUENCE [LARGE SCALE GENOMIC DNA]</scope>
    <source>
        <strain evidence="5 6">DSM 102255</strain>
    </source>
</reference>
<keyword evidence="2" id="KW-0229">DNA integration</keyword>
<keyword evidence="6" id="KW-1185">Reference proteome</keyword>
<feature type="domain" description="Tyr recombinase" evidence="4">
    <location>
        <begin position="13"/>
        <end position="189"/>
    </location>
</feature>